<gene>
    <name evidence="2" type="ORF">ONB1V03_LOCUS17692</name>
</gene>
<dbReference type="OrthoDB" id="6511451at2759"/>
<dbReference type="AlphaFoldDB" id="A0A7R9MJH0"/>
<evidence type="ECO:0000313" key="2">
    <source>
        <dbReference type="EMBL" id="CAD7661131.1"/>
    </source>
</evidence>
<reference evidence="2" key="1">
    <citation type="submission" date="2020-11" db="EMBL/GenBank/DDBJ databases">
        <authorList>
            <person name="Tran Van P."/>
        </authorList>
    </citation>
    <scope>NUCLEOTIDE SEQUENCE</scope>
</reference>
<organism evidence="2">
    <name type="scientific">Oppiella nova</name>
    <dbReference type="NCBI Taxonomy" id="334625"/>
    <lineage>
        <taxon>Eukaryota</taxon>
        <taxon>Metazoa</taxon>
        <taxon>Ecdysozoa</taxon>
        <taxon>Arthropoda</taxon>
        <taxon>Chelicerata</taxon>
        <taxon>Arachnida</taxon>
        <taxon>Acari</taxon>
        <taxon>Acariformes</taxon>
        <taxon>Sarcoptiformes</taxon>
        <taxon>Oribatida</taxon>
        <taxon>Brachypylina</taxon>
        <taxon>Oppioidea</taxon>
        <taxon>Oppiidae</taxon>
        <taxon>Oppiella</taxon>
    </lineage>
</organism>
<dbReference type="EMBL" id="CAJPVJ010022491">
    <property type="protein sequence ID" value="CAG2178267.1"/>
    <property type="molecule type" value="Genomic_DNA"/>
</dbReference>
<feature type="region of interest" description="Disordered" evidence="1">
    <location>
        <begin position="39"/>
        <end position="71"/>
    </location>
</feature>
<feature type="region of interest" description="Disordered" evidence="1">
    <location>
        <begin position="96"/>
        <end position="123"/>
    </location>
</feature>
<protein>
    <submittedName>
        <fullName evidence="2">Uncharacterized protein</fullName>
    </submittedName>
</protein>
<dbReference type="EMBL" id="OC937316">
    <property type="protein sequence ID" value="CAD7661131.1"/>
    <property type="molecule type" value="Genomic_DNA"/>
</dbReference>
<sequence length="123" mass="14314">MELYMVCVLIAIAMSMIIIKGIQCVMSVTHPLPDKELQWRRSPHLPSQELRTVKSKSKKSKNQWKKRQEKMPLAHAEIPLESVFIEEESTGITIERHSDRGERVERMERGERVERGDSRATMV</sequence>
<evidence type="ECO:0000256" key="1">
    <source>
        <dbReference type="SAM" id="MobiDB-lite"/>
    </source>
</evidence>
<name>A0A7R9MJH0_9ACAR</name>
<keyword evidence="3" id="KW-1185">Reference proteome</keyword>
<dbReference type="Proteomes" id="UP000728032">
    <property type="component" value="Unassembled WGS sequence"/>
</dbReference>
<accession>A0A7R9MJH0</accession>
<evidence type="ECO:0000313" key="3">
    <source>
        <dbReference type="Proteomes" id="UP000728032"/>
    </source>
</evidence>
<proteinExistence type="predicted"/>
<feature type="compositionally biased region" description="Basic residues" evidence="1">
    <location>
        <begin position="53"/>
        <end position="68"/>
    </location>
</feature>